<dbReference type="RefSeq" id="WP_086203539.1">
    <property type="nucleotide sequence ID" value="NZ_NEGB01000004.1"/>
</dbReference>
<evidence type="ECO:0000313" key="3">
    <source>
        <dbReference type="Proteomes" id="UP000242765"/>
    </source>
</evidence>
<protein>
    <submittedName>
        <fullName evidence="2">Peptide signal protein</fullName>
    </submittedName>
</protein>
<gene>
    <name evidence="2" type="ORF">B9T28_08410</name>
</gene>
<feature type="chain" id="PRO_5012937813" evidence="1">
    <location>
        <begin position="21"/>
        <end position="127"/>
    </location>
</feature>
<evidence type="ECO:0000313" key="2">
    <source>
        <dbReference type="EMBL" id="OTG65476.1"/>
    </source>
</evidence>
<comment type="caution">
    <text evidence="2">The sequence shown here is derived from an EMBL/GenBank/DDBJ whole genome shotgun (WGS) entry which is preliminary data.</text>
</comment>
<dbReference type="OrthoDB" id="6704512at2"/>
<dbReference type="InterPro" id="IPR035439">
    <property type="entry name" value="UPF0145_dom_sf"/>
</dbReference>
<name>A0A1Y3CGI5_9GAMM</name>
<organism evidence="2 3">
    <name type="scientific">Acinetobacter silvestris</name>
    <dbReference type="NCBI Taxonomy" id="1977882"/>
    <lineage>
        <taxon>Bacteria</taxon>
        <taxon>Pseudomonadati</taxon>
        <taxon>Pseudomonadota</taxon>
        <taxon>Gammaproteobacteria</taxon>
        <taxon>Moraxellales</taxon>
        <taxon>Moraxellaceae</taxon>
        <taxon>Acinetobacter</taxon>
    </lineage>
</organism>
<keyword evidence="3" id="KW-1185">Reference proteome</keyword>
<keyword evidence="1" id="KW-0732">Signal</keyword>
<dbReference type="Proteomes" id="UP000242765">
    <property type="component" value="Unassembled WGS sequence"/>
</dbReference>
<proteinExistence type="predicted"/>
<feature type="signal peptide" evidence="1">
    <location>
        <begin position="1"/>
        <end position="20"/>
    </location>
</feature>
<dbReference type="EMBL" id="NEGB01000004">
    <property type="protein sequence ID" value="OTG65476.1"/>
    <property type="molecule type" value="Genomic_DNA"/>
</dbReference>
<reference evidence="2 3" key="1">
    <citation type="submission" date="2017-04" db="EMBL/GenBank/DDBJ databases">
        <title>High diversity of culturable Acinetobacter species in natural soil and water ecosystems.</title>
        <authorList>
            <person name="Nemec A."/>
            <person name="Radolfova-Krizova L."/>
        </authorList>
    </citation>
    <scope>NUCLEOTIDE SEQUENCE [LARGE SCALE GENOMIC DNA]</scope>
    <source>
        <strain evidence="2 3">ANC 4999</strain>
    </source>
</reference>
<sequence>MKKLLAVTALFFALANVANAENTAETTAVTNTHANPICLVEGIPSTDQFRTIKRIKIAKGTYGSVVELYPKFAASARKLGADAVVNYNGSQRFGFWPWRIVRPVVWGTAVKWNTAIDCKTLDGKEIY</sequence>
<accession>A0A1Y3CGI5</accession>
<evidence type="ECO:0000256" key="1">
    <source>
        <dbReference type="SAM" id="SignalP"/>
    </source>
</evidence>
<dbReference type="SUPFAM" id="SSF117782">
    <property type="entry name" value="YbjQ-like"/>
    <property type="match status" value="1"/>
</dbReference>
<dbReference type="AlphaFoldDB" id="A0A1Y3CGI5"/>